<comment type="similarity">
    <text evidence="1">Belongs to the UDP-glycosyltransferase family.</text>
</comment>
<evidence type="ECO:0000313" key="5">
    <source>
        <dbReference type="Proteomes" id="UP001445076"/>
    </source>
</evidence>
<organism evidence="4 5">
    <name type="scientific">Cherax quadricarinatus</name>
    <name type="common">Australian red claw crayfish</name>
    <dbReference type="NCBI Taxonomy" id="27406"/>
    <lineage>
        <taxon>Eukaryota</taxon>
        <taxon>Metazoa</taxon>
        <taxon>Ecdysozoa</taxon>
        <taxon>Arthropoda</taxon>
        <taxon>Crustacea</taxon>
        <taxon>Multicrustacea</taxon>
        <taxon>Malacostraca</taxon>
        <taxon>Eumalacostraca</taxon>
        <taxon>Eucarida</taxon>
        <taxon>Decapoda</taxon>
        <taxon>Pleocyemata</taxon>
        <taxon>Astacidea</taxon>
        <taxon>Parastacoidea</taxon>
        <taxon>Parastacidae</taxon>
        <taxon>Cherax</taxon>
    </lineage>
</organism>
<name>A0AAW0YDS3_CHEQU</name>
<evidence type="ECO:0000256" key="2">
    <source>
        <dbReference type="ARBA" id="ARBA00022676"/>
    </source>
</evidence>
<dbReference type="InterPro" id="IPR050271">
    <property type="entry name" value="UDP-glycosyltransferase"/>
</dbReference>
<evidence type="ECO:0000313" key="4">
    <source>
        <dbReference type="EMBL" id="KAK8749802.1"/>
    </source>
</evidence>
<keyword evidence="5" id="KW-1185">Reference proteome</keyword>
<accession>A0AAW0YDS3</accession>
<dbReference type="Pfam" id="PF00201">
    <property type="entry name" value="UDPGT"/>
    <property type="match status" value="1"/>
</dbReference>
<comment type="caution">
    <text evidence="4">The sequence shown here is derived from an EMBL/GenBank/DDBJ whole genome shotgun (WGS) entry which is preliminary data.</text>
</comment>
<gene>
    <name evidence="4" type="ORF">OTU49_015552</name>
</gene>
<keyword evidence="3" id="KW-0808">Transferase</keyword>
<dbReference type="Proteomes" id="UP001445076">
    <property type="component" value="Unassembled WGS sequence"/>
</dbReference>
<sequence length="131" mass="15662">GDPRLRLFITHGGLLSIQEATYHGIPILGMPIFVDQHHNVRQVQDEGWGRHQAWEELTYDLFLQNIHQVINDTKLRQEAVRRSVVMRDQPMSPGEWTVYWVEYVIRHRGAPHLRSPFFTMHWYEVYNVDVW</sequence>
<protein>
    <submittedName>
        <fullName evidence="4">Uncharacterized protein</fullName>
    </submittedName>
</protein>
<dbReference type="GO" id="GO:0008194">
    <property type="term" value="F:UDP-glycosyltransferase activity"/>
    <property type="evidence" value="ECO:0007669"/>
    <property type="project" value="InterPro"/>
</dbReference>
<dbReference type="InterPro" id="IPR002213">
    <property type="entry name" value="UDP_glucos_trans"/>
</dbReference>
<dbReference type="AlphaFoldDB" id="A0AAW0YDS3"/>
<dbReference type="SUPFAM" id="SSF53756">
    <property type="entry name" value="UDP-Glycosyltransferase/glycogen phosphorylase"/>
    <property type="match status" value="1"/>
</dbReference>
<keyword evidence="2" id="KW-0328">Glycosyltransferase</keyword>
<dbReference type="EMBL" id="JARKIK010000009">
    <property type="protein sequence ID" value="KAK8749802.1"/>
    <property type="molecule type" value="Genomic_DNA"/>
</dbReference>
<proteinExistence type="inferred from homology"/>
<evidence type="ECO:0000256" key="3">
    <source>
        <dbReference type="ARBA" id="ARBA00022679"/>
    </source>
</evidence>
<dbReference type="PANTHER" id="PTHR48043">
    <property type="entry name" value="EG:EG0003.4 PROTEIN-RELATED"/>
    <property type="match status" value="1"/>
</dbReference>
<dbReference type="PANTHER" id="PTHR48043:SF145">
    <property type="entry name" value="FI06409P-RELATED"/>
    <property type="match status" value="1"/>
</dbReference>
<feature type="non-terminal residue" evidence="4">
    <location>
        <position position="131"/>
    </location>
</feature>
<dbReference type="Gene3D" id="3.40.50.2000">
    <property type="entry name" value="Glycogen Phosphorylase B"/>
    <property type="match status" value="1"/>
</dbReference>
<feature type="non-terminal residue" evidence="4">
    <location>
        <position position="1"/>
    </location>
</feature>
<evidence type="ECO:0000256" key="1">
    <source>
        <dbReference type="ARBA" id="ARBA00009995"/>
    </source>
</evidence>
<reference evidence="4 5" key="1">
    <citation type="journal article" date="2024" name="BMC Genomics">
        <title>Genome assembly of redclaw crayfish (Cherax quadricarinatus) provides insights into its immune adaptation and hypoxia tolerance.</title>
        <authorList>
            <person name="Liu Z."/>
            <person name="Zheng J."/>
            <person name="Li H."/>
            <person name="Fang K."/>
            <person name="Wang S."/>
            <person name="He J."/>
            <person name="Zhou D."/>
            <person name="Weng S."/>
            <person name="Chi M."/>
            <person name="Gu Z."/>
            <person name="He J."/>
            <person name="Li F."/>
            <person name="Wang M."/>
        </authorList>
    </citation>
    <scope>NUCLEOTIDE SEQUENCE [LARGE SCALE GENOMIC DNA]</scope>
    <source>
        <strain evidence="4">ZL_2023a</strain>
    </source>
</reference>